<reference evidence="3" key="1">
    <citation type="submission" date="2020-12" db="EMBL/GenBank/DDBJ databases">
        <title>PHA producing bacteria isolated from mangrove.</title>
        <authorList>
            <person name="Zheng W."/>
            <person name="Yu S."/>
            <person name="Huang Y."/>
        </authorList>
    </citation>
    <scope>NUCLEOTIDE SEQUENCE</scope>
    <source>
        <strain evidence="3">GN8-5</strain>
    </source>
</reference>
<comment type="caution">
    <text evidence="3">The sequence shown here is derived from an EMBL/GenBank/DDBJ whole genome shotgun (WGS) entry which is preliminary data.</text>
</comment>
<keyword evidence="2" id="KW-0812">Transmembrane</keyword>
<dbReference type="AlphaFoldDB" id="A0A939DUV7"/>
<protein>
    <submittedName>
        <fullName evidence="3">PIG-L family deacetylase</fullName>
    </submittedName>
</protein>
<name>A0A939DUV7_9MICO</name>
<dbReference type="GO" id="GO:0016137">
    <property type="term" value="P:glycoside metabolic process"/>
    <property type="evidence" value="ECO:0007669"/>
    <property type="project" value="UniProtKB-ARBA"/>
</dbReference>
<dbReference type="PANTHER" id="PTHR12993:SF11">
    <property type="entry name" value="N-ACETYLGLUCOSAMINYL-PHOSPHATIDYLINOSITOL DE-N-ACETYLASE"/>
    <property type="match status" value="1"/>
</dbReference>
<feature type="transmembrane region" description="Helical" evidence="2">
    <location>
        <begin position="62"/>
        <end position="84"/>
    </location>
</feature>
<dbReference type="GO" id="GO:0016811">
    <property type="term" value="F:hydrolase activity, acting on carbon-nitrogen (but not peptide) bonds, in linear amides"/>
    <property type="evidence" value="ECO:0007669"/>
    <property type="project" value="TreeGrafter"/>
</dbReference>
<evidence type="ECO:0000313" key="4">
    <source>
        <dbReference type="Proteomes" id="UP000664385"/>
    </source>
</evidence>
<organism evidence="3 4">
    <name type="scientific">Microbacterium esteraromaticum</name>
    <dbReference type="NCBI Taxonomy" id="57043"/>
    <lineage>
        <taxon>Bacteria</taxon>
        <taxon>Bacillati</taxon>
        <taxon>Actinomycetota</taxon>
        <taxon>Actinomycetes</taxon>
        <taxon>Micrococcales</taxon>
        <taxon>Microbacteriaceae</taxon>
        <taxon>Microbacterium</taxon>
    </lineage>
</organism>
<evidence type="ECO:0000256" key="1">
    <source>
        <dbReference type="ARBA" id="ARBA00022833"/>
    </source>
</evidence>
<dbReference type="InterPro" id="IPR024078">
    <property type="entry name" value="LmbE-like_dom_sf"/>
</dbReference>
<dbReference type="Proteomes" id="UP000664385">
    <property type="component" value="Unassembled WGS sequence"/>
</dbReference>
<keyword evidence="1" id="KW-0862">Zinc</keyword>
<dbReference type="Pfam" id="PF02585">
    <property type="entry name" value="PIG-L"/>
    <property type="match status" value="1"/>
</dbReference>
<dbReference type="EMBL" id="JAEMWU010000001">
    <property type="protein sequence ID" value="MBN8204737.1"/>
    <property type="molecule type" value="Genomic_DNA"/>
</dbReference>
<dbReference type="PANTHER" id="PTHR12993">
    <property type="entry name" value="N-ACETYLGLUCOSAMINYL-PHOSPHATIDYLINOSITOL DE-N-ACETYLASE-RELATED"/>
    <property type="match status" value="1"/>
</dbReference>
<dbReference type="RefSeq" id="WP_206822585.1">
    <property type="nucleotide sequence ID" value="NZ_JAEMWU010000001.1"/>
</dbReference>
<dbReference type="Gene3D" id="3.40.50.10320">
    <property type="entry name" value="LmbE-like"/>
    <property type="match status" value="1"/>
</dbReference>
<accession>A0A939DUV7</accession>
<evidence type="ECO:0000313" key="3">
    <source>
        <dbReference type="EMBL" id="MBN8204737.1"/>
    </source>
</evidence>
<keyword evidence="2" id="KW-1133">Transmembrane helix</keyword>
<dbReference type="SUPFAM" id="SSF102588">
    <property type="entry name" value="LmbE-like"/>
    <property type="match status" value="1"/>
</dbReference>
<sequence>MSAAVLAGAAVAAGATMHRTARWIDREFRYGRVLRSVVAAIGIALATSAMAIVLTTGHAHDIAGLFACCATLLLVSVLFIAPYLRRTVSVTLRPRRILAIGAHPDDLELACGATLAKLVDQGHEVHTVVMSHGASGGDEHTRALEARNGSLYLRATTVNVLDFEDTALREHEQGMIAAIERAIRDVRPDVVLTHSAHDQHQDHHAVHQATMRAARQCPSILCYESPSVTRSFSPEFFVDVSTHVDVKVRAIELHRDQRNKPYMTGARARATAAFRGGQARVGFAEGFEVVRLEASAIGEF</sequence>
<proteinExistence type="predicted"/>
<keyword evidence="2" id="KW-0472">Membrane</keyword>
<gene>
    <name evidence="3" type="ORF">JF543_02055</name>
</gene>
<dbReference type="InterPro" id="IPR003737">
    <property type="entry name" value="GlcNAc_PI_deacetylase-related"/>
</dbReference>
<evidence type="ECO:0000256" key="2">
    <source>
        <dbReference type="SAM" id="Phobius"/>
    </source>
</evidence>
<feature type="transmembrane region" description="Helical" evidence="2">
    <location>
        <begin position="33"/>
        <end position="55"/>
    </location>
</feature>